<keyword evidence="9" id="KW-0067">ATP-binding</keyword>
<dbReference type="CDD" id="cd23948">
    <property type="entry name" value="FAD_synthase"/>
    <property type="match status" value="1"/>
</dbReference>
<proteinExistence type="predicted"/>
<evidence type="ECO:0000256" key="12">
    <source>
        <dbReference type="ARBA" id="ARBA00049494"/>
    </source>
</evidence>
<feature type="compositionally biased region" description="Low complexity" evidence="13">
    <location>
        <begin position="273"/>
        <end position="293"/>
    </location>
</feature>
<evidence type="ECO:0000313" key="16">
    <source>
        <dbReference type="Proteomes" id="UP000813824"/>
    </source>
</evidence>
<keyword evidence="5" id="KW-0808">Transferase</keyword>
<dbReference type="Pfam" id="PF01507">
    <property type="entry name" value="PAPS_reduct"/>
    <property type="match status" value="1"/>
</dbReference>
<sequence length="389" mass="42335">MDYKAIARDVYAFADSDDPLAPLVKESLGAIDHALQDFGPDRVAISFNGGKDCTVLLHLFAASLGNRAPPNGPCKRVSALHIPVPSPFTELMAFIDEAAESYNLDLFNCLPPTSLPVESVTQPATPGSQNPPKPQKGGEGMKVALEHYKAKFPEIEAILIGTRRTDPHGAKLSFRNPTDPDWPKFERVNPIINWSYSDVWTYLRHFKVPYCKLYDEGYTSLGSTYNTYRNPALRITPTSNTTTISSDTTVSSLPLSVASLTISDPSKLDCTELSTPSSSSTPSPPLSTSSSTTLNIPSFPSNLIMLSLDSSEMCIGDSCPMKSGKKKQQQLQIPSSPTQTQINPQQEIQKVLDQVVAVEEPVRYRPAYELRDGSLERAGRAASVVAGRA</sequence>
<keyword evidence="8" id="KW-0274">FAD</keyword>
<feature type="region of interest" description="Disordered" evidence="13">
    <location>
        <begin position="118"/>
        <end position="139"/>
    </location>
</feature>
<keyword evidence="15" id="KW-0378">Hydrolase</keyword>
<name>A0A8K0UF25_9AGAR</name>
<comment type="caution">
    <text evidence="15">The sequence shown here is derived from an EMBL/GenBank/DDBJ whole genome shotgun (WGS) entry which is preliminary data.</text>
</comment>
<feature type="region of interest" description="Disordered" evidence="13">
    <location>
        <begin position="320"/>
        <end position="340"/>
    </location>
</feature>
<feature type="compositionally biased region" description="Polar residues" evidence="13">
    <location>
        <begin position="119"/>
        <end position="128"/>
    </location>
</feature>
<gene>
    <name evidence="15" type="ORF">BXZ70DRAFT_910689</name>
</gene>
<evidence type="ECO:0000256" key="8">
    <source>
        <dbReference type="ARBA" id="ARBA00022827"/>
    </source>
</evidence>
<dbReference type="Proteomes" id="UP000813824">
    <property type="component" value="Unassembled WGS sequence"/>
</dbReference>
<reference evidence="15" key="1">
    <citation type="journal article" date="2021" name="New Phytol.">
        <title>Evolutionary innovations through gain and loss of genes in the ectomycorrhizal Boletales.</title>
        <authorList>
            <person name="Wu G."/>
            <person name="Miyauchi S."/>
            <person name="Morin E."/>
            <person name="Kuo A."/>
            <person name="Drula E."/>
            <person name="Varga T."/>
            <person name="Kohler A."/>
            <person name="Feng B."/>
            <person name="Cao Y."/>
            <person name="Lipzen A."/>
            <person name="Daum C."/>
            <person name="Hundley H."/>
            <person name="Pangilinan J."/>
            <person name="Johnson J."/>
            <person name="Barry K."/>
            <person name="LaButti K."/>
            <person name="Ng V."/>
            <person name="Ahrendt S."/>
            <person name="Min B."/>
            <person name="Choi I.G."/>
            <person name="Park H."/>
            <person name="Plett J.M."/>
            <person name="Magnuson J."/>
            <person name="Spatafora J.W."/>
            <person name="Nagy L.G."/>
            <person name="Henrissat B."/>
            <person name="Grigoriev I.V."/>
            <person name="Yang Z.L."/>
            <person name="Xu J."/>
            <person name="Martin F.M."/>
        </authorList>
    </citation>
    <scope>NUCLEOTIDE SEQUENCE</scope>
    <source>
        <strain evidence="15">KKN 215</strain>
    </source>
</reference>
<dbReference type="AlphaFoldDB" id="A0A8K0UF25"/>
<evidence type="ECO:0000256" key="4">
    <source>
        <dbReference type="ARBA" id="ARBA00022643"/>
    </source>
</evidence>
<keyword evidence="7" id="KW-0547">Nucleotide-binding</keyword>
<feature type="compositionally biased region" description="Polar residues" evidence="13">
    <location>
        <begin position="329"/>
        <end position="340"/>
    </location>
</feature>
<feature type="region of interest" description="Disordered" evidence="13">
    <location>
        <begin position="269"/>
        <end position="293"/>
    </location>
</feature>
<dbReference type="InterPro" id="IPR002500">
    <property type="entry name" value="PAPS_reduct_dom"/>
</dbReference>
<keyword evidence="3" id="KW-0285">Flavoprotein</keyword>
<evidence type="ECO:0000256" key="5">
    <source>
        <dbReference type="ARBA" id="ARBA00022679"/>
    </source>
</evidence>
<dbReference type="GO" id="GO:0016787">
    <property type="term" value="F:hydrolase activity"/>
    <property type="evidence" value="ECO:0007669"/>
    <property type="project" value="UniProtKB-KW"/>
</dbReference>
<dbReference type="PANTHER" id="PTHR23293:SF9">
    <property type="entry name" value="FAD SYNTHASE"/>
    <property type="match status" value="1"/>
</dbReference>
<dbReference type="PANTHER" id="PTHR23293">
    <property type="entry name" value="FAD SYNTHETASE-RELATED FMN ADENYLYLTRANSFERASE"/>
    <property type="match status" value="1"/>
</dbReference>
<accession>A0A8K0UF25</accession>
<dbReference type="InterPro" id="IPR014729">
    <property type="entry name" value="Rossmann-like_a/b/a_fold"/>
</dbReference>
<evidence type="ECO:0000256" key="1">
    <source>
        <dbReference type="ARBA" id="ARBA00004726"/>
    </source>
</evidence>
<dbReference type="GO" id="GO:0003919">
    <property type="term" value="F:FMN adenylyltransferase activity"/>
    <property type="evidence" value="ECO:0007669"/>
    <property type="project" value="UniProtKB-EC"/>
</dbReference>
<keyword evidence="4" id="KW-0288">FMN</keyword>
<dbReference type="GO" id="GO:0006747">
    <property type="term" value="P:FAD biosynthetic process"/>
    <property type="evidence" value="ECO:0007669"/>
    <property type="project" value="TreeGrafter"/>
</dbReference>
<organism evidence="15 16">
    <name type="scientific">Cristinia sonorae</name>
    <dbReference type="NCBI Taxonomy" id="1940300"/>
    <lineage>
        <taxon>Eukaryota</taxon>
        <taxon>Fungi</taxon>
        <taxon>Dikarya</taxon>
        <taxon>Basidiomycota</taxon>
        <taxon>Agaricomycotina</taxon>
        <taxon>Agaricomycetes</taxon>
        <taxon>Agaricomycetidae</taxon>
        <taxon>Agaricales</taxon>
        <taxon>Pleurotineae</taxon>
        <taxon>Stephanosporaceae</taxon>
        <taxon>Cristinia</taxon>
    </lineage>
</organism>
<evidence type="ECO:0000256" key="2">
    <source>
        <dbReference type="ARBA" id="ARBA00012393"/>
    </source>
</evidence>
<evidence type="ECO:0000256" key="6">
    <source>
        <dbReference type="ARBA" id="ARBA00022695"/>
    </source>
</evidence>
<dbReference type="SUPFAM" id="SSF52402">
    <property type="entry name" value="Adenine nucleotide alpha hydrolases-like"/>
    <property type="match status" value="1"/>
</dbReference>
<feature type="domain" description="Phosphoadenosine phosphosulphate reductase" evidence="14">
    <location>
        <begin position="43"/>
        <end position="227"/>
    </location>
</feature>
<protein>
    <recommendedName>
        <fullName evidence="2">FAD synthase</fullName>
        <ecNumber evidence="2">2.7.7.2</ecNumber>
    </recommendedName>
    <alternativeName>
        <fullName evidence="10">FAD pyrophosphorylase</fullName>
    </alternativeName>
    <alternativeName>
        <fullName evidence="11">FMN adenylyltransferase</fullName>
    </alternativeName>
</protein>
<keyword evidence="16" id="KW-1185">Reference proteome</keyword>
<dbReference type="OrthoDB" id="270728at2759"/>
<evidence type="ECO:0000256" key="3">
    <source>
        <dbReference type="ARBA" id="ARBA00022630"/>
    </source>
</evidence>
<comment type="pathway">
    <text evidence="1">Cofactor biosynthesis; FAD biosynthesis; FAD from FMN: step 1/1.</text>
</comment>
<comment type="catalytic activity">
    <reaction evidence="12">
        <text>FMN + ATP + H(+) = FAD + diphosphate</text>
        <dbReference type="Rhea" id="RHEA:17237"/>
        <dbReference type="ChEBI" id="CHEBI:15378"/>
        <dbReference type="ChEBI" id="CHEBI:30616"/>
        <dbReference type="ChEBI" id="CHEBI:33019"/>
        <dbReference type="ChEBI" id="CHEBI:57692"/>
        <dbReference type="ChEBI" id="CHEBI:58210"/>
        <dbReference type="EC" id="2.7.7.2"/>
    </reaction>
</comment>
<evidence type="ECO:0000259" key="14">
    <source>
        <dbReference type="Pfam" id="PF01507"/>
    </source>
</evidence>
<dbReference type="GO" id="GO:0005524">
    <property type="term" value="F:ATP binding"/>
    <property type="evidence" value="ECO:0007669"/>
    <property type="project" value="UniProtKB-KW"/>
</dbReference>
<evidence type="ECO:0000256" key="9">
    <source>
        <dbReference type="ARBA" id="ARBA00022840"/>
    </source>
</evidence>
<evidence type="ECO:0000256" key="11">
    <source>
        <dbReference type="ARBA" id="ARBA00031871"/>
    </source>
</evidence>
<evidence type="ECO:0000256" key="7">
    <source>
        <dbReference type="ARBA" id="ARBA00022741"/>
    </source>
</evidence>
<dbReference type="Gene3D" id="3.40.50.620">
    <property type="entry name" value="HUPs"/>
    <property type="match status" value="1"/>
</dbReference>
<evidence type="ECO:0000256" key="13">
    <source>
        <dbReference type="SAM" id="MobiDB-lite"/>
    </source>
</evidence>
<keyword evidence="6" id="KW-0548">Nucleotidyltransferase</keyword>
<dbReference type="EC" id="2.7.7.2" evidence="2"/>
<evidence type="ECO:0000256" key="10">
    <source>
        <dbReference type="ARBA" id="ARBA00031145"/>
    </source>
</evidence>
<dbReference type="EMBL" id="JAEVFJ010000048">
    <property type="protein sequence ID" value="KAH8083348.1"/>
    <property type="molecule type" value="Genomic_DNA"/>
</dbReference>
<evidence type="ECO:0000313" key="15">
    <source>
        <dbReference type="EMBL" id="KAH8083348.1"/>
    </source>
</evidence>